<evidence type="ECO:0000313" key="2">
    <source>
        <dbReference type="Proteomes" id="UP000694044"/>
    </source>
</evidence>
<accession>A0A8T1VJM0</accession>
<dbReference type="EMBL" id="JAGDFM010000245">
    <property type="protein sequence ID" value="KAG7381457.1"/>
    <property type="molecule type" value="Genomic_DNA"/>
</dbReference>
<reference evidence="1" key="1">
    <citation type="submission" date="2021-02" db="EMBL/GenBank/DDBJ databases">
        <authorList>
            <person name="Palmer J.M."/>
        </authorList>
    </citation>
    <scope>NUCLEOTIDE SEQUENCE</scope>
    <source>
        <strain evidence="1">SCRP734</strain>
    </source>
</reference>
<protein>
    <submittedName>
        <fullName evidence="1">Uncharacterized protein</fullName>
    </submittedName>
</protein>
<organism evidence="1 2">
    <name type="scientific">Phytophthora pseudosyringae</name>
    <dbReference type="NCBI Taxonomy" id="221518"/>
    <lineage>
        <taxon>Eukaryota</taxon>
        <taxon>Sar</taxon>
        <taxon>Stramenopiles</taxon>
        <taxon>Oomycota</taxon>
        <taxon>Peronosporomycetes</taxon>
        <taxon>Peronosporales</taxon>
        <taxon>Peronosporaceae</taxon>
        <taxon>Phytophthora</taxon>
    </lineage>
</organism>
<keyword evidence="2" id="KW-1185">Reference proteome</keyword>
<dbReference type="AlphaFoldDB" id="A0A8T1VJM0"/>
<sequence length="134" mass="14620">MPILNSQSTEELADITNTRGVSDSSIYSDEELDEIDAKSAFVIPSIDRLTTIKADAIRAMGPASEEMQSCCICELGCTQTDVIEMRLTDEFTRRMACCLSVPKGVPAAIIAQYSATHLDRRLNDLLLFPAGRCG</sequence>
<comment type="caution">
    <text evidence="1">The sequence shown here is derived from an EMBL/GenBank/DDBJ whole genome shotgun (WGS) entry which is preliminary data.</text>
</comment>
<evidence type="ECO:0000313" key="1">
    <source>
        <dbReference type="EMBL" id="KAG7381457.1"/>
    </source>
</evidence>
<proteinExistence type="predicted"/>
<gene>
    <name evidence="1" type="ORF">PHYPSEUDO_005997</name>
</gene>
<dbReference type="Proteomes" id="UP000694044">
    <property type="component" value="Unassembled WGS sequence"/>
</dbReference>
<name>A0A8T1VJM0_9STRA</name>
<dbReference type="OrthoDB" id="154779at2759"/>